<evidence type="ECO:0000313" key="8">
    <source>
        <dbReference type="EMBL" id="OXM42404.1"/>
    </source>
</evidence>
<proteinExistence type="predicted"/>
<keyword evidence="3 6" id="KW-0812">Transmembrane</keyword>
<gene>
    <name evidence="8" type="ORF">CFP75_42880</name>
</gene>
<dbReference type="InterPro" id="IPR036259">
    <property type="entry name" value="MFS_trans_sf"/>
</dbReference>
<evidence type="ECO:0000259" key="7">
    <source>
        <dbReference type="PROSITE" id="PS50850"/>
    </source>
</evidence>
<evidence type="ECO:0000256" key="2">
    <source>
        <dbReference type="ARBA" id="ARBA00022448"/>
    </source>
</evidence>
<feature type="transmembrane region" description="Helical" evidence="6">
    <location>
        <begin position="172"/>
        <end position="192"/>
    </location>
</feature>
<dbReference type="GO" id="GO:0022857">
    <property type="term" value="F:transmembrane transporter activity"/>
    <property type="evidence" value="ECO:0007669"/>
    <property type="project" value="InterPro"/>
</dbReference>
<feature type="transmembrane region" description="Helical" evidence="6">
    <location>
        <begin position="140"/>
        <end position="160"/>
    </location>
</feature>
<accession>A0A229R7J2</accession>
<dbReference type="InterPro" id="IPR011701">
    <property type="entry name" value="MFS"/>
</dbReference>
<evidence type="ECO:0000256" key="5">
    <source>
        <dbReference type="ARBA" id="ARBA00023136"/>
    </source>
</evidence>
<keyword evidence="2" id="KW-0813">Transport</keyword>
<evidence type="ECO:0000256" key="6">
    <source>
        <dbReference type="SAM" id="Phobius"/>
    </source>
</evidence>
<comment type="subcellular location">
    <subcellularLocation>
        <location evidence="1">Cell membrane</location>
        <topology evidence="1">Multi-pass membrane protein</topology>
    </subcellularLocation>
</comment>
<evidence type="ECO:0000313" key="9">
    <source>
        <dbReference type="Proteomes" id="UP000215563"/>
    </source>
</evidence>
<feature type="domain" description="Major facilitator superfamily (MFS) profile" evidence="7">
    <location>
        <begin position="15"/>
        <end position="473"/>
    </location>
</feature>
<sequence>MALNTTSEEVPVSKLRLFLLIVPIILLTEVATFEILMVFPALPKMAAHFQTLNVAWVASIVTLTGAVVLPLAGKAGDRFGKKRVLTVLAVVFLAGSVLCAVTDSFALMLLGRALQGPLVGIVSLSYSLVRDILPRSQVPVALGTVVTGVGMGAVAGPFVAGWLVDSFGYRGVFWFLIAYIALVLPVFLVTVPESPVRVRSRMDYLGALLLGVGLTALMVGLGGGAKQGWTSPATLGLVGVGLVVMAVFVLVEMRSKEPLIDLRLLVGRKFGATVVAVGLISYMMNAHAVSSPTIFQTPPFPGNGYGVGLSAVELAVWTFPLGAVAMVAGPLGGHLSRRIGARNVLLTAGLLFLVVQFLGSRLFTVQWQVAITSVIAGFAVGFLHSSNANLLQDALPKRESGVGNGIAGVIALVAAAAGTAVTGSVMAQHVRAVLPGSHTVIYADSAFTSSYLVSGVIGVVGVLVVLVMRHGRQPAQGGLDTEDGAVRGEVVKTA</sequence>
<feature type="transmembrane region" description="Helical" evidence="6">
    <location>
        <begin position="340"/>
        <end position="359"/>
    </location>
</feature>
<dbReference type="PROSITE" id="PS50850">
    <property type="entry name" value="MFS"/>
    <property type="match status" value="1"/>
</dbReference>
<feature type="transmembrane region" description="Helical" evidence="6">
    <location>
        <begin position="233"/>
        <end position="253"/>
    </location>
</feature>
<keyword evidence="5 6" id="KW-0472">Membrane</keyword>
<feature type="transmembrane region" description="Helical" evidence="6">
    <location>
        <begin position="204"/>
        <end position="221"/>
    </location>
</feature>
<dbReference type="AlphaFoldDB" id="A0A229R7J2"/>
<evidence type="ECO:0000256" key="3">
    <source>
        <dbReference type="ARBA" id="ARBA00022692"/>
    </source>
</evidence>
<keyword evidence="9" id="KW-1185">Reference proteome</keyword>
<dbReference type="Gene3D" id="1.20.1720.10">
    <property type="entry name" value="Multidrug resistance protein D"/>
    <property type="match status" value="1"/>
</dbReference>
<dbReference type="PANTHER" id="PTHR42718">
    <property type="entry name" value="MAJOR FACILITATOR SUPERFAMILY MULTIDRUG TRANSPORTER MFSC"/>
    <property type="match status" value="1"/>
</dbReference>
<dbReference type="OrthoDB" id="3656065at2"/>
<feature type="transmembrane region" description="Helical" evidence="6">
    <location>
        <begin position="17"/>
        <end position="42"/>
    </location>
</feature>
<keyword evidence="4 6" id="KW-1133">Transmembrane helix</keyword>
<dbReference type="EMBL" id="NMQU01000207">
    <property type="protein sequence ID" value="OXM42404.1"/>
    <property type="molecule type" value="Genomic_DNA"/>
</dbReference>
<feature type="transmembrane region" description="Helical" evidence="6">
    <location>
        <begin position="405"/>
        <end position="427"/>
    </location>
</feature>
<dbReference type="InterPro" id="IPR020846">
    <property type="entry name" value="MFS_dom"/>
</dbReference>
<dbReference type="Gene3D" id="1.20.1250.20">
    <property type="entry name" value="MFS general substrate transporter like domains"/>
    <property type="match status" value="1"/>
</dbReference>
<name>A0A229R7J2_AMYAL</name>
<feature type="transmembrane region" description="Helical" evidence="6">
    <location>
        <begin position="54"/>
        <end position="72"/>
    </location>
</feature>
<feature type="transmembrane region" description="Helical" evidence="6">
    <location>
        <begin position="114"/>
        <end position="133"/>
    </location>
</feature>
<dbReference type="GO" id="GO:0005886">
    <property type="term" value="C:plasma membrane"/>
    <property type="evidence" value="ECO:0007669"/>
    <property type="project" value="UniProtKB-SubCell"/>
</dbReference>
<reference evidence="8 9" key="1">
    <citation type="submission" date="2017-07" db="EMBL/GenBank/DDBJ databases">
        <title>Amycolatopsis alba DSM 44262 Genome sequencing and assembly.</title>
        <authorList>
            <person name="Kaur N."/>
            <person name="Mayilraj S."/>
        </authorList>
    </citation>
    <scope>NUCLEOTIDE SEQUENCE [LARGE SCALE GENOMIC DNA]</scope>
    <source>
        <strain evidence="8 9">DSM 44262</strain>
    </source>
</reference>
<dbReference type="PANTHER" id="PTHR42718:SF9">
    <property type="entry name" value="MAJOR FACILITATOR SUPERFAMILY MULTIDRUG TRANSPORTER MFSC"/>
    <property type="match status" value="1"/>
</dbReference>
<dbReference type="Pfam" id="PF07690">
    <property type="entry name" value="MFS_1"/>
    <property type="match status" value="1"/>
</dbReference>
<feature type="transmembrane region" description="Helical" evidence="6">
    <location>
        <begin position="447"/>
        <end position="468"/>
    </location>
</feature>
<feature type="transmembrane region" description="Helical" evidence="6">
    <location>
        <begin position="304"/>
        <end position="328"/>
    </location>
</feature>
<feature type="transmembrane region" description="Helical" evidence="6">
    <location>
        <begin position="84"/>
        <end position="108"/>
    </location>
</feature>
<dbReference type="RefSeq" id="WP_020636320.1">
    <property type="nucleotide sequence ID" value="NZ_KB913032.1"/>
</dbReference>
<feature type="transmembrane region" description="Helical" evidence="6">
    <location>
        <begin position="365"/>
        <end position="384"/>
    </location>
</feature>
<evidence type="ECO:0000256" key="4">
    <source>
        <dbReference type="ARBA" id="ARBA00022989"/>
    </source>
</evidence>
<protein>
    <submittedName>
        <fullName evidence="8">MFS transporter</fullName>
    </submittedName>
</protein>
<organism evidence="8 9">
    <name type="scientific">Amycolatopsis alba DSM 44262</name>
    <dbReference type="NCBI Taxonomy" id="1125972"/>
    <lineage>
        <taxon>Bacteria</taxon>
        <taxon>Bacillati</taxon>
        <taxon>Actinomycetota</taxon>
        <taxon>Actinomycetes</taxon>
        <taxon>Pseudonocardiales</taxon>
        <taxon>Pseudonocardiaceae</taxon>
        <taxon>Amycolatopsis</taxon>
    </lineage>
</organism>
<comment type="caution">
    <text evidence="8">The sequence shown here is derived from an EMBL/GenBank/DDBJ whole genome shotgun (WGS) entry which is preliminary data.</text>
</comment>
<dbReference type="Proteomes" id="UP000215563">
    <property type="component" value="Unassembled WGS sequence"/>
</dbReference>
<dbReference type="SUPFAM" id="SSF103473">
    <property type="entry name" value="MFS general substrate transporter"/>
    <property type="match status" value="1"/>
</dbReference>
<feature type="transmembrane region" description="Helical" evidence="6">
    <location>
        <begin position="265"/>
        <end position="284"/>
    </location>
</feature>
<evidence type="ECO:0000256" key="1">
    <source>
        <dbReference type="ARBA" id="ARBA00004651"/>
    </source>
</evidence>